<keyword evidence="1" id="KW-0614">Plasmid</keyword>
<evidence type="ECO:0000313" key="2">
    <source>
        <dbReference type="Proteomes" id="UP000182101"/>
    </source>
</evidence>
<geneLocation type="plasmid" evidence="2">
    <name>pamcp48-600</name>
</geneLocation>
<gene>
    <name evidence="1" type="ORF">BM524_19305</name>
</gene>
<dbReference type="EMBL" id="CP018025">
    <property type="protein sequence ID" value="APD92070.1"/>
    <property type="molecule type" value="Genomic_DNA"/>
</dbReference>
<proteinExistence type="predicted"/>
<name>A0AAC9NST9_9ALTE</name>
<sequence length="120" mass="14000">MSIVNYQETAPITQCNAAMENLPRSSVLLAQGQGRHFIRIDRAEEKFRRVDGKESRYCLTYAELSVDCEEPEDEAWCQVQFSERQWWLPSELAAIGIHVKRTKQGMYPQDYNIFAHVNLF</sequence>
<reference evidence="1 2" key="1">
    <citation type="submission" date="2016-11" db="EMBL/GenBank/DDBJ databases">
        <title>Networking in microbes: conjugative elements and plasmids in the genus Alteromonas.</title>
        <authorList>
            <person name="Lopez-Perez M."/>
            <person name="Ramon-Marco N."/>
            <person name="Rodriguez-Valera F."/>
        </authorList>
    </citation>
    <scope>NUCLEOTIDE SEQUENCE [LARGE SCALE GENOMIC DNA]</scope>
    <source>
        <strain evidence="1 2">CP48</strain>
        <plasmid evidence="2">pamcp48-600</plasmid>
    </source>
</reference>
<dbReference type="AlphaFoldDB" id="A0AAC9NST9"/>
<protein>
    <submittedName>
        <fullName evidence="1">Uncharacterized protein</fullName>
    </submittedName>
</protein>
<dbReference type="RefSeq" id="WP_071960680.1">
    <property type="nucleotide sequence ID" value="NZ_CP018025.1"/>
</dbReference>
<accession>A0AAC9NST9</accession>
<organism evidence="1 2">
    <name type="scientific">Alteromonas mediterranea</name>
    <dbReference type="NCBI Taxonomy" id="314275"/>
    <lineage>
        <taxon>Bacteria</taxon>
        <taxon>Pseudomonadati</taxon>
        <taxon>Pseudomonadota</taxon>
        <taxon>Gammaproteobacteria</taxon>
        <taxon>Alteromonadales</taxon>
        <taxon>Alteromonadaceae</taxon>
        <taxon>Alteromonas/Salinimonas group</taxon>
        <taxon>Alteromonas</taxon>
    </lineage>
</organism>
<evidence type="ECO:0000313" key="1">
    <source>
        <dbReference type="EMBL" id="APD92070.1"/>
    </source>
</evidence>
<dbReference type="Proteomes" id="UP000182101">
    <property type="component" value="Plasmid pAMCP48-600"/>
</dbReference>